<dbReference type="SUPFAM" id="SSF57535">
    <property type="entry name" value="Complement control module/SCR domain"/>
    <property type="match status" value="3"/>
</dbReference>
<dbReference type="InterPro" id="IPR050350">
    <property type="entry name" value="Compl-Cell_Adhes-Reg"/>
</dbReference>
<name>A0A9D4CI32_DREPO</name>
<dbReference type="InterPro" id="IPR035976">
    <property type="entry name" value="Sushi/SCR/CCP_sf"/>
</dbReference>
<keyword evidence="1 5" id="KW-0768">Sushi</keyword>
<sequence>MHNGNLTVSTTTYNSTAIYTCSSGYDIHGPNSIRCLATGDWDKLEAKCTIKVLQNGFHNATTTTYNSTAIYSCNPGYTKFVLQHGFHAATTTTYTSTVKYSCNPGYTMFGECSITCLDTGNWSELLVNCTIKVLHNGFHNATSTTYNSTVIYSCNPGYTMFGENSITCNDTGNWNKLLVNCTIKGTIRE</sequence>
<dbReference type="PROSITE" id="PS50923">
    <property type="entry name" value="SUSHI"/>
    <property type="match status" value="2"/>
</dbReference>
<evidence type="ECO:0000259" key="6">
    <source>
        <dbReference type="PROSITE" id="PS50923"/>
    </source>
</evidence>
<dbReference type="AlphaFoldDB" id="A0A9D4CI32"/>
<evidence type="ECO:0000256" key="2">
    <source>
        <dbReference type="ARBA" id="ARBA00022737"/>
    </source>
</evidence>
<evidence type="ECO:0000256" key="1">
    <source>
        <dbReference type="ARBA" id="ARBA00022659"/>
    </source>
</evidence>
<dbReference type="Gene3D" id="2.10.70.10">
    <property type="entry name" value="Complement Module, domain 1"/>
    <property type="match status" value="3"/>
</dbReference>
<feature type="domain" description="Sushi" evidence="6">
    <location>
        <begin position="1"/>
        <end position="50"/>
    </location>
</feature>
<keyword evidence="8" id="KW-1185">Reference proteome</keyword>
<dbReference type="CDD" id="cd00033">
    <property type="entry name" value="CCP"/>
    <property type="match status" value="3"/>
</dbReference>
<organism evidence="7 8">
    <name type="scientific">Dreissena polymorpha</name>
    <name type="common">Zebra mussel</name>
    <name type="synonym">Mytilus polymorpha</name>
    <dbReference type="NCBI Taxonomy" id="45954"/>
    <lineage>
        <taxon>Eukaryota</taxon>
        <taxon>Metazoa</taxon>
        <taxon>Spiralia</taxon>
        <taxon>Lophotrochozoa</taxon>
        <taxon>Mollusca</taxon>
        <taxon>Bivalvia</taxon>
        <taxon>Autobranchia</taxon>
        <taxon>Heteroconchia</taxon>
        <taxon>Euheterodonta</taxon>
        <taxon>Imparidentia</taxon>
        <taxon>Neoheterodontei</taxon>
        <taxon>Myida</taxon>
        <taxon>Dreissenoidea</taxon>
        <taxon>Dreissenidae</taxon>
        <taxon>Dreissena</taxon>
    </lineage>
</organism>
<comment type="caution">
    <text evidence="7">The sequence shown here is derived from an EMBL/GenBank/DDBJ whole genome shotgun (WGS) entry which is preliminary data.</text>
</comment>
<keyword evidence="4" id="KW-0325">Glycoprotein</keyword>
<evidence type="ECO:0000256" key="4">
    <source>
        <dbReference type="ARBA" id="ARBA00023180"/>
    </source>
</evidence>
<reference evidence="7" key="2">
    <citation type="submission" date="2020-11" db="EMBL/GenBank/DDBJ databases">
        <authorList>
            <person name="McCartney M.A."/>
            <person name="Auch B."/>
            <person name="Kono T."/>
            <person name="Mallez S."/>
            <person name="Becker A."/>
            <person name="Gohl D.M."/>
            <person name="Silverstein K.A.T."/>
            <person name="Koren S."/>
            <person name="Bechman K.B."/>
            <person name="Herman A."/>
            <person name="Abrahante J.E."/>
            <person name="Garbe J."/>
        </authorList>
    </citation>
    <scope>NUCLEOTIDE SEQUENCE</scope>
    <source>
        <strain evidence="7">Duluth1</strain>
        <tissue evidence="7">Whole animal</tissue>
    </source>
</reference>
<keyword evidence="2" id="KW-0677">Repeat</keyword>
<dbReference type="SMART" id="SM00032">
    <property type="entry name" value="CCP"/>
    <property type="match status" value="3"/>
</dbReference>
<keyword evidence="3 5" id="KW-1015">Disulfide bond</keyword>
<accession>A0A9D4CI32</accession>
<dbReference type="InterPro" id="IPR000436">
    <property type="entry name" value="Sushi_SCR_CCP_dom"/>
</dbReference>
<dbReference type="PANTHER" id="PTHR19325">
    <property type="entry name" value="COMPLEMENT COMPONENT-RELATED SUSHI DOMAIN-CONTAINING"/>
    <property type="match status" value="1"/>
</dbReference>
<dbReference type="EMBL" id="JAIWYP010000012">
    <property type="protein sequence ID" value="KAH3724730.1"/>
    <property type="molecule type" value="Genomic_DNA"/>
</dbReference>
<protein>
    <recommendedName>
        <fullName evidence="6">Sushi domain-containing protein</fullName>
    </recommendedName>
</protein>
<dbReference type="Proteomes" id="UP000828390">
    <property type="component" value="Unassembled WGS sequence"/>
</dbReference>
<feature type="disulfide bond" evidence="5">
    <location>
        <begin position="154"/>
        <end position="181"/>
    </location>
</feature>
<feature type="domain" description="Sushi" evidence="6">
    <location>
        <begin position="127"/>
        <end position="183"/>
    </location>
</feature>
<feature type="disulfide bond" evidence="5">
    <location>
        <begin position="21"/>
        <end position="48"/>
    </location>
</feature>
<evidence type="ECO:0000256" key="5">
    <source>
        <dbReference type="PROSITE-ProRule" id="PRU00302"/>
    </source>
</evidence>
<evidence type="ECO:0000256" key="3">
    <source>
        <dbReference type="ARBA" id="ARBA00023157"/>
    </source>
</evidence>
<reference evidence="7" key="1">
    <citation type="journal article" date="2019" name="bioRxiv">
        <title>The Genome of the Zebra Mussel, Dreissena polymorpha: A Resource for Invasive Species Research.</title>
        <authorList>
            <person name="McCartney M.A."/>
            <person name="Auch B."/>
            <person name="Kono T."/>
            <person name="Mallez S."/>
            <person name="Zhang Y."/>
            <person name="Obille A."/>
            <person name="Becker A."/>
            <person name="Abrahante J.E."/>
            <person name="Garbe J."/>
            <person name="Badalamenti J.P."/>
            <person name="Herman A."/>
            <person name="Mangelson H."/>
            <person name="Liachko I."/>
            <person name="Sullivan S."/>
            <person name="Sone E.D."/>
            <person name="Koren S."/>
            <person name="Silverstein K.A.T."/>
            <person name="Beckman K.B."/>
            <person name="Gohl D.M."/>
        </authorList>
    </citation>
    <scope>NUCLEOTIDE SEQUENCE</scope>
    <source>
        <strain evidence="7">Duluth1</strain>
        <tissue evidence="7">Whole animal</tissue>
    </source>
</reference>
<dbReference type="PANTHER" id="PTHR19325:SF575">
    <property type="entry name" value="LOCOMOTION-RELATED PROTEIN HIKARU GENKI"/>
    <property type="match status" value="1"/>
</dbReference>
<dbReference type="Pfam" id="PF00084">
    <property type="entry name" value="Sushi"/>
    <property type="match status" value="3"/>
</dbReference>
<proteinExistence type="predicted"/>
<evidence type="ECO:0000313" key="7">
    <source>
        <dbReference type="EMBL" id="KAH3724730.1"/>
    </source>
</evidence>
<evidence type="ECO:0000313" key="8">
    <source>
        <dbReference type="Proteomes" id="UP000828390"/>
    </source>
</evidence>
<comment type="caution">
    <text evidence="5">Lacks conserved residue(s) required for the propagation of feature annotation.</text>
</comment>
<gene>
    <name evidence="7" type="ORF">DPMN_050553</name>
</gene>